<comment type="caution">
    <text evidence="3">The sequence shown here is derived from an EMBL/GenBank/DDBJ whole genome shotgun (WGS) entry which is preliminary data.</text>
</comment>
<keyword evidence="1" id="KW-0812">Transmembrane</keyword>
<dbReference type="RefSeq" id="XP_067176306.1">
    <property type="nucleotide sequence ID" value="XM_067319027.1"/>
</dbReference>
<name>A0A836GP44_9TRYP</name>
<organism evidence="3 4">
    <name type="scientific">Leishmania martiniquensis</name>
    <dbReference type="NCBI Taxonomy" id="1580590"/>
    <lineage>
        <taxon>Eukaryota</taxon>
        <taxon>Discoba</taxon>
        <taxon>Euglenozoa</taxon>
        <taxon>Kinetoplastea</taxon>
        <taxon>Metakinetoplastina</taxon>
        <taxon>Trypanosomatida</taxon>
        <taxon>Trypanosomatidae</taxon>
        <taxon>Leishmaniinae</taxon>
        <taxon>Leishmania</taxon>
    </lineage>
</organism>
<evidence type="ECO:0000313" key="3">
    <source>
        <dbReference type="EMBL" id="KAG5471332.1"/>
    </source>
</evidence>
<keyword evidence="4" id="KW-1185">Reference proteome</keyword>
<dbReference type="GeneID" id="92511539"/>
<evidence type="ECO:0000256" key="1">
    <source>
        <dbReference type="SAM" id="Phobius"/>
    </source>
</evidence>
<gene>
    <name evidence="3" type="ORF">LSCM1_01412</name>
</gene>
<feature type="domain" description="Cytochrome b5 heme-binding" evidence="2">
    <location>
        <begin position="27"/>
        <end position="63"/>
    </location>
</feature>
<dbReference type="InterPro" id="IPR036400">
    <property type="entry name" value="Cyt_B5-like_heme/steroid_sf"/>
</dbReference>
<dbReference type="EMBL" id="JAFEUZ010000031">
    <property type="protein sequence ID" value="KAG5471332.1"/>
    <property type="molecule type" value="Genomic_DNA"/>
</dbReference>
<evidence type="ECO:0000313" key="4">
    <source>
        <dbReference type="Proteomes" id="UP000673552"/>
    </source>
</evidence>
<dbReference type="InterPro" id="IPR001199">
    <property type="entry name" value="Cyt_B5-like_heme/steroid-bd"/>
</dbReference>
<reference evidence="4" key="2">
    <citation type="journal article" date="2021" name="Sci. Data">
        <title>Chromosome-scale genome sequencing, assembly and annotation of six genomes from subfamily Leishmaniinae.</title>
        <authorList>
            <person name="Almutairi H."/>
            <person name="Urbaniak M.D."/>
            <person name="Bates M.D."/>
            <person name="Jariyapan N."/>
            <person name="Kwakye-Nuako G."/>
            <person name="Thomaz Soccol V."/>
            <person name="Al-Salem W.S."/>
            <person name="Dillon R.J."/>
            <person name="Bates P.A."/>
            <person name="Gatherer D."/>
        </authorList>
    </citation>
    <scope>NUCLEOTIDE SEQUENCE [LARGE SCALE GENOMIC DNA]</scope>
</reference>
<dbReference type="SUPFAM" id="SSF55856">
    <property type="entry name" value="Cytochrome b5-like heme/steroid binding domain"/>
    <property type="match status" value="1"/>
</dbReference>
<reference evidence="4" key="1">
    <citation type="journal article" date="2021" name="Microbiol. Resour. Announc.">
        <title>LGAAP: Leishmaniinae Genome Assembly and Annotation Pipeline.</title>
        <authorList>
            <person name="Almutairi H."/>
            <person name="Urbaniak M.D."/>
            <person name="Bates M.D."/>
            <person name="Jariyapan N."/>
            <person name="Kwakye-Nuako G."/>
            <person name="Thomaz-Soccol V."/>
            <person name="Al-Salem W.S."/>
            <person name="Dillon R.J."/>
            <person name="Bates P.A."/>
            <person name="Gatherer D."/>
        </authorList>
    </citation>
    <scope>NUCLEOTIDE SEQUENCE [LARGE SCALE GENOMIC DNA]</scope>
</reference>
<proteinExistence type="predicted"/>
<dbReference type="AlphaFoldDB" id="A0A836GP44"/>
<keyword evidence="1" id="KW-1133">Transmembrane helix</keyword>
<accession>A0A836GP44</accession>
<dbReference type="Proteomes" id="UP000673552">
    <property type="component" value="Unassembled WGS sequence"/>
</dbReference>
<dbReference type="KEGG" id="lmat:92511539"/>
<evidence type="ECO:0000259" key="2">
    <source>
        <dbReference type="Pfam" id="PF00173"/>
    </source>
</evidence>
<sequence length="121" mass="13418">MLPTDQPRVRISYKNSDYLVPLDFIVRVHPGGQRLILPYVNQDITQAFMDAKHSDMAVQLLEQWMEGAPAGYPQIASSSSAAADLRLHGRGHEDRYAQWVWNALVFGIAGASIVAAVLSRL</sequence>
<dbReference type="Gene3D" id="3.10.120.10">
    <property type="entry name" value="Cytochrome b5-like heme/steroid binding domain"/>
    <property type="match status" value="1"/>
</dbReference>
<dbReference type="Pfam" id="PF00173">
    <property type="entry name" value="Cyt-b5"/>
    <property type="match status" value="1"/>
</dbReference>
<keyword evidence="1" id="KW-0472">Membrane</keyword>
<protein>
    <recommendedName>
        <fullName evidence="2">Cytochrome b5 heme-binding domain-containing protein</fullName>
    </recommendedName>
</protein>
<dbReference type="OrthoDB" id="260519at2759"/>
<feature type="transmembrane region" description="Helical" evidence="1">
    <location>
        <begin position="99"/>
        <end position="118"/>
    </location>
</feature>